<evidence type="ECO:0000256" key="12">
    <source>
        <dbReference type="NCBIfam" id="TIGR00418"/>
    </source>
</evidence>
<evidence type="ECO:0000256" key="4">
    <source>
        <dbReference type="ARBA" id="ARBA00022598"/>
    </source>
</evidence>
<keyword evidence="15" id="KW-1185">Reference proteome</keyword>
<dbReference type="EMBL" id="VFPM01000001">
    <property type="protein sequence ID" value="TQM64131.1"/>
    <property type="molecule type" value="Genomic_DNA"/>
</dbReference>
<evidence type="ECO:0000256" key="3">
    <source>
        <dbReference type="ARBA" id="ARBA00022490"/>
    </source>
</evidence>
<dbReference type="InterPro" id="IPR002314">
    <property type="entry name" value="aa-tRNA-synt_IIb"/>
</dbReference>
<dbReference type="RefSeq" id="WP_141841826.1">
    <property type="nucleotide sequence ID" value="NZ_VFPM01000001.1"/>
</dbReference>
<keyword evidence="4" id="KW-0436">Ligase</keyword>
<comment type="catalytic activity">
    <reaction evidence="11">
        <text>tRNA(Thr) + L-threonine + ATP = L-threonyl-tRNA(Thr) + AMP + diphosphate + H(+)</text>
        <dbReference type="Rhea" id="RHEA:24624"/>
        <dbReference type="Rhea" id="RHEA-COMP:9670"/>
        <dbReference type="Rhea" id="RHEA-COMP:9704"/>
        <dbReference type="ChEBI" id="CHEBI:15378"/>
        <dbReference type="ChEBI" id="CHEBI:30616"/>
        <dbReference type="ChEBI" id="CHEBI:33019"/>
        <dbReference type="ChEBI" id="CHEBI:57926"/>
        <dbReference type="ChEBI" id="CHEBI:78442"/>
        <dbReference type="ChEBI" id="CHEBI:78534"/>
        <dbReference type="ChEBI" id="CHEBI:456215"/>
        <dbReference type="EC" id="6.1.1.3"/>
    </reaction>
</comment>
<evidence type="ECO:0000259" key="13">
    <source>
        <dbReference type="PROSITE" id="PS50862"/>
    </source>
</evidence>
<dbReference type="Gene3D" id="3.40.50.800">
    <property type="entry name" value="Anticodon-binding domain"/>
    <property type="match status" value="1"/>
</dbReference>
<evidence type="ECO:0000256" key="8">
    <source>
        <dbReference type="ARBA" id="ARBA00022840"/>
    </source>
</evidence>
<dbReference type="Gene3D" id="3.30.930.10">
    <property type="entry name" value="Bira Bifunctional Protein, Domain 2"/>
    <property type="match status" value="1"/>
</dbReference>
<keyword evidence="9" id="KW-0648">Protein biosynthesis</keyword>
<protein>
    <recommendedName>
        <fullName evidence="2 12">Threonine--tRNA ligase</fullName>
        <ecNumber evidence="2 12">6.1.1.3</ecNumber>
    </recommendedName>
</protein>
<dbReference type="AlphaFoldDB" id="A0A543I0P9"/>
<gene>
    <name evidence="14" type="ORF">FBY41_0491</name>
</gene>
<dbReference type="InterPro" id="IPR004154">
    <property type="entry name" value="Anticodon-bd"/>
</dbReference>
<keyword evidence="5" id="KW-0479">Metal-binding</keyword>
<evidence type="ECO:0000313" key="15">
    <source>
        <dbReference type="Proteomes" id="UP000316747"/>
    </source>
</evidence>
<dbReference type="PANTHER" id="PTHR11451">
    <property type="entry name" value="THREONINE-TRNA LIGASE"/>
    <property type="match status" value="1"/>
</dbReference>
<dbReference type="NCBIfam" id="TIGR00418">
    <property type="entry name" value="thrS"/>
    <property type="match status" value="1"/>
</dbReference>
<keyword evidence="10 14" id="KW-0030">Aminoacyl-tRNA synthetase</keyword>
<dbReference type="InterPro" id="IPR033728">
    <property type="entry name" value="ThrRS_core"/>
</dbReference>
<dbReference type="EC" id="6.1.1.3" evidence="2 12"/>
<dbReference type="PANTHER" id="PTHR11451:SF56">
    <property type="entry name" value="THREONINE--TRNA LIGASE 1"/>
    <property type="match status" value="1"/>
</dbReference>
<evidence type="ECO:0000256" key="5">
    <source>
        <dbReference type="ARBA" id="ARBA00022723"/>
    </source>
</evidence>
<dbReference type="FunFam" id="3.30.930.10:FF:000002">
    <property type="entry name" value="Threonine--tRNA ligase"/>
    <property type="match status" value="1"/>
</dbReference>
<dbReference type="InterPro" id="IPR045864">
    <property type="entry name" value="aa-tRNA-synth_II/BPL/LPL"/>
</dbReference>
<reference evidence="14 15" key="1">
    <citation type="submission" date="2019-06" db="EMBL/GenBank/DDBJ databases">
        <title>Genome sequencing of plant associated microbes to promote plant fitness in Sorghum bicolor and Oryza sativa.</title>
        <authorList>
            <person name="Coleman-Derr D."/>
        </authorList>
    </citation>
    <scope>NUCLEOTIDE SEQUENCE [LARGE SCALE GENOMIC DNA]</scope>
    <source>
        <strain evidence="14 15">KV-663</strain>
    </source>
</reference>
<sequence length="409" mass="45441">MTDHRDLNHDLDVFATDPLAGAGLPLWLPAGSVIRDELERLARDLAHADGCVEVHTPVLGKRALFEQSGHWAKFEDDMFPSMRLGEEEVVLRPANCPHHALVYAARNHSYRELPIRLHELAPMFRAERSGVLSGLTRVRQISLDDTHVFCRPDQAGDEAERGLRAALEAQRILGLPVHHVRLSLRDDSDAWLGSPEQWEATQEALRAAAGNVLAARDLQLVEAAGEAAFYGPKLDLQVLDARGHEETIATVQVDFNQPERFDLTYHGEDGGRHRVVMIHRGTVGSLERVTAAVLERYDGRVPLWLAPEQVAVLPVSAEQDDSARGLVDALRAEGVRVELACDESLSSRIRECRRRRVSILAVVGAREAADEAAQVTDVAAGFRDVVPVRQLVERVVEARDHRRQLVDWA</sequence>
<accession>A0A543I0P9</accession>
<evidence type="ECO:0000256" key="10">
    <source>
        <dbReference type="ARBA" id="ARBA00023146"/>
    </source>
</evidence>
<comment type="similarity">
    <text evidence="1">Belongs to the class-II aminoacyl-tRNA synthetase family.</text>
</comment>
<dbReference type="SUPFAM" id="SSF52954">
    <property type="entry name" value="Class II aaRS ABD-related"/>
    <property type="match status" value="1"/>
</dbReference>
<dbReference type="CDD" id="cd00771">
    <property type="entry name" value="ThrRS_core"/>
    <property type="match status" value="1"/>
</dbReference>
<dbReference type="GO" id="GO:0006435">
    <property type="term" value="P:threonyl-tRNA aminoacylation"/>
    <property type="evidence" value="ECO:0007669"/>
    <property type="project" value="UniProtKB-UniRule"/>
</dbReference>
<proteinExistence type="inferred from homology"/>
<name>A0A543I0P9_9MICO</name>
<keyword evidence="3" id="KW-0963">Cytoplasm</keyword>
<keyword evidence="8" id="KW-0067">ATP-binding</keyword>
<dbReference type="GO" id="GO:0005524">
    <property type="term" value="F:ATP binding"/>
    <property type="evidence" value="ECO:0007669"/>
    <property type="project" value="UniProtKB-KW"/>
</dbReference>
<evidence type="ECO:0000256" key="1">
    <source>
        <dbReference type="ARBA" id="ARBA00008226"/>
    </source>
</evidence>
<dbReference type="InterPro" id="IPR036621">
    <property type="entry name" value="Anticodon-bd_dom_sf"/>
</dbReference>
<evidence type="ECO:0000313" key="14">
    <source>
        <dbReference type="EMBL" id="TQM64131.1"/>
    </source>
</evidence>
<dbReference type="PROSITE" id="PS50862">
    <property type="entry name" value="AA_TRNA_LIGASE_II"/>
    <property type="match status" value="1"/>
</dbReference>
<dbReference type="SUPFAM" id="SSF55681">
    <property type="entry name" value="Class II aaRS and biotin synthetases"/>
    <property type="match status" value="1"/>
</dbReference>
<dbReference type="GO" id="GO:0004829">
    <property type="term" value="F:threonine-tRNA ligase activity"/>
    <property type="evidence" value="ECO:0007669"/>
    <property type="project" value="UniProtKB-UniRule"/>
</dbReference>
<dbReference type="Pfam" id="PF00587">
    <property type="entry name" value="tRNA-synt_2b"/>
    <property type="match status" value="1"/>
</dbReference>
<evidence type="ECO:0000256" key="6">
    <source>
        <dbReference type="ARBA" id="ARBA00022741"/>
    </source>
</evidence>
<dbReference type="InterPro" id="IPR006195">
    <property type="entry name" value="aa-tRNA-synth_II"/>
</dbReference>
<evidence type="ECO:0000256" key="9">
    <source>
        <dbReference type="ARBA" id="ARBA00022917"/>
    </source>
</evidence>
<dbReference type="OrthoDB" id="9802304at2"/>
<dbReference type="Proteomes" id="UP000316747">
    <property type="component" value="Unassembled WGS sequence"/>
</dbReference>
<feature type="domain" description="Aminoacyl-transfer RNA synthetases class-II family profile" evidence="13">
    <location>
        <begin position="29"/>
        <end position="302"/>
    </location>
</feature>
<evidence type="ECO:0000256" key="7">
    <source>
        <dbReference type="ARBA" id="ARBA00022833"/>
    </source>
</evidence>
<dbReference type="InterPro" id="IPR002320">
    <property type="entry name" value="Thr-tRNA-ligase_IIa"/>
</dbReference>
<dbReference type="PRINTS" id="PR01047">
    <property type="entry name" value="TRNASYNTHTHR"/>
</dbReference>
<comment type="caution">
    <text evidence="14">The sequence shown here is derived from an EMBL/GenBank/DDBJ whole genome shotgun (WGS) entry which is preliminary data.</text>
</comment>
<organism evidence="14 15">
    <name type="scientific">Humibacillus xanthopallidus</name>
    <dbReference type="NCBI Taxonomy" id="412689"/>
    <lineage>
        <taxon>Bacteria</taxon>
        <taxon>Bacillati</taxon>
        <taxon>Actinomycetota</taxon>
        <taxon>Actinomycetes</taxon>
        <taxon>Micrococcales</taxon>
        <taxon>Intrasporangiaceae</taxon>
        <taxon>Humibacillus</taxon>
    </lineage>
</organism>
<evidence type="ECO:0000256" key="11">
    <source>
        <dbReference type="ARBA" id="ARBA00049515"/>
    </source>
</evidence>
<keyword evidence="6" id="KW-0547">Nucleotide-binding</keyword>
<dbReference type="GO" id="GO:0005737">
    <property type="term" value="C:cytoplasm"/>
    <property type="evidence" value="ECO:0007669"/>
    <property type="project" value="UniProtKB-UniRule"/>
</dbReference>
<dbReference type="Pfam" id="PF03129">
    <property type="entry name" value="HGTP_anticodon"/>
    <property type="match status" value="1"/>
</dbReference>
<keyword evidence="7" id="KW-0862">Zinc</keyword>
<evidence type="ECO:0000256" key="2">
    <source>
        <dbReference type="ARBA" id="ARBA00013163"/>
    </source>
</evidence>
<dbReference type="GO" id="GO:0046872">
    <property type="term" value="F:metal ion binding"/>
    <property type="evidence" value="ECO:0007669"/>
    <property type="project" value="UniProtKB-KW"/>
</dbReference>